<feature type="signal peptide" evidence="1">
    <location>
        <begin position="1"/>
        <end position="25"/>
    </location>
</feature>
<evidence type="ECO:0000313" key="3">
    <source>
        <dbReference type="Proteomes" id="UP001327225"/>
    </source>
</evidence>
<sequence length="196" mass="20635">MRIRSLLAPAVLGAAALITASLVGAPTAVGGGSTIVASGFSFTPSKTTVAQGTSVSWSFQGNHSTTSNQDFWDSGEGTTPFSEEMPSAGKFPYHCTVHAGMNGSIAVRILATGSPGSGWTLRWAASRAETGRAFDVQYRRAGTTTWQTFRTDTAAATGFFNRTRSGTYQLRARTTNTAATPDKEAGWSPILSREIS</sequence>
<feature type="chain" id="PRO_5045898893" description="Blue (type 1) copper domain-containing protein" evidence="1">
    <location>
        <begin position="26"/>
        <end position="196"/>
    </location>
</feature>
<proteinExistence type="predicted"/>
<dbReference type="InterPro" id="IPR013783">
    <property type="entry name" value="Ig-like_fold"/>
</dbReference>
<dbReference type="Gene3D" id="2.60.40.10">
    <property type="entry name" value="Immunoglobulins"/>
    <property type="match status" value="1"/>
</dbReference>
<dbReference type="EMBL" id="CP141059">
    <property type="protein sequence ID" value="WQQ25041.1"/>
    <property type="molecule type" value="Genomic_DNA"/>
</dbReference>
<dbReference type="Proteomes" id="UP001327225">
    <property type="component" value="Chromosome"/>
</dbReference>
<dbReference type="Gene3D" id="2.60.40.420">
    <property type="entry name" value="Cupredoxins - blue copper proteins"/>
    <property type="match status" value="1"/>
</dbReference>
<reference evidence="3" key="1">
    <citation type="submission" date="2023-12" db="EMBL/GenBank/DDBJ databases">
        <title>Novel species in genus Nocardioides.</title>
        <authorList>
            <person name="Zhou H."/>
        </authorList>
    </citation>
    <scope>NUCLEOTIDE SEQUENCE [LARGE SCALE GENOMIC DNA]</scope>
    <source>
        <strain evidence="3">HM61</strain>
    </source>
</reference>
<dbReference type="SUPFAM" id="SSF49503">
    <property type="entry name" value="Cupredoxins"/>
    <property type="match status" value="1"/>
</dbReference>
<protein>
    <recommendedName>
        <fullName evidence="4">Blue (type 1) copper domain-containing protein</fullName>
    </recommendedName>
</protein>
<accession>A0ABZ0ZM73</accession>
<evidence type="ECO:0000256" key="1">
    <source>
        <dbReference type="SAM" id="SignalP"/>
    </source>
</evidence>
<name>A0ABZ0ZM73_9ACTN</name>
<dbReference type="RefSeq" id="WP_322936569.1">
    <property type="nucleotide sequence ID" value="NZ_CP141059.1"/>
</dbReference>
<organism evidence="2 3">
    <name type="scientific">Nocardioides bizhenqiangii</name>
    <dbReference type="NCBI Taxonomy" id="3095076"/>
    <lineage>
        <taxon>Bacteria</taxon>
        <taxon>Bacillati</taxon>
        <taxon>Actinomycetota</taxon>
        <taxon>Actinomycetes</taxon>
        <taxon>Propionibacteriales</taxon>
        <taxon>Nocardioidaceae</taxon>
        <taxon>Nocardioides</taxon>
    </lineage>
</organism>
<evidence type="ECO:0000313" key="2">
    <source>
        <dbReference type="EMBL" id="WQQ25041.1"/>
    </source>
</evidence>
<keyword evidence="3" id="KW-1185">Reference proteome</keyword>
<dbReference type="InterPro" id="IPR008972">
    <property type="entry name" value="Cupredoxin"/>
</dbReference>
<keyword evidence="1" id="KW-0732">Signal</keyword>
<evidence type="ECO:0008006" key="4">
    <source>
        <dbReference type="Google" id="ProtNLM"/>
    </source>
</evidence>
<gene>
    <name evidence="2" type="ORF">SHK19_13815</name>
</gene>